<dbReference type="Pfam" id="PF07494">
    <property type="entry name" value="Reg_prop"/>
    <property type="match status" value="6"/>
</dbReference>
<feature type="domain" description="HTH araC/xylS-type" evidence="9">
    <location>
        <begin position="1144"/>
        <end position="1243"/>
    </location>
</feature>
<dbReference type="SMART" id="SM00387">
    <property type="entry name" value="HATPase_c"/>
    <property type="match status" value="1"/>
</dbReference>
<evidence type="ECO:0000256" key="6">
    <source>
        <dbReference type="ARBA" id="ARBA00023163"/>
    </source>
</evidence>
<dbReference type="SUPFAM" id="SSF47384">
    <property type="entry name" value="Homodimeric domain of signal transducing histidine kinase"/>
    <property type="match status" value="1"/>
</dbReference>
<feature type="modified residue" description="4-aspartylphosphate" evidence="7">
    <location>
        <position position="1045"/>
    </location>
</feature>
<dbReference type="Gene3D" id="2.130.10.10">
    <property type="entry name" value="YVTN repeat-like/Quinoprotein amine dehydrogenase"/>
    <property type="match status" value="3"/>
</dbReference>
<sequence length="1245" mass="141790">MFVKTELAHIGKDKRKVQLMASCWIILVSFLNHLSPVFSMEKNLRFTHITVEDGLSQNTINGIVKDKYGFMWFATWEGVSKYDGYSFQSFYASASDENGLISNRISNIYLDSNDKIWVTDGNGSYSVYNYNQDKFITVVIDSVSQEVTDGLARSIYRTELYGDTEWFINEKDSILLATFHDGSTKRYYKTLFDDDGLNDENLTDLFIDESGIIWVGTESSGVNKADIGAKPFYHYKSIPFNSNSLVDNVVRAVLEDKDGNLWVGTTNKGVTKIDKSGTYSHYTSQLDDDRSLIDNRIRCLFADFEGDVWIGTRGGLSKFSPVSGTFRSYSKFVPPYLPHNSIYWMMEDHDNVLWIATFNGLARYDRHKDEFVAYQSDSLLNSNKVRCVFEDSRNWLWVGTEGGGISVLERKKDFKQNGQLNKIREYRYVNNTLSSIPSNVIHQIKEDRNGLMWIGTNKGLCRLNPDSNELFSINRETGFPDDLIMGIEFDDENNIWVSHKKGLTKISFDEKGGMLLRTYTVSDGLQGNEFSHNASEYSAKNKRMFFGGSKGLTVFNPDSIQDNLFLSNTLINEIRINNEKVSVNELVNGKVLLTESVLNTKSIRIDHSVKTLGVGFVGLHYSNPESNQYEYMLEGFDDDWVLVDASHRVASYSNLAPGNYIFKVKSSNCDGIWNPVPDTLEIVVLPPWWKTNWAYTGYIALMLLSIGFILHFVRWRERLKHQLLVEKLKKEQVQAINKEKTEFYKLISHELRTPLSLIIDPLEQIYSGNVTKESERSILKMMLQNSKRMKQLLNQLLEFSKIDSDLKGDTKEGDLLVSIRQVYNSFVDQAQKRGIQLLYSTGQSHIFCVFDEDKIQKIVTNLLSNAIKYTPDNGIVNLVVKLNTVKESYNVLIEVSDSGIGIPDEEKEQVFNQFYQRKGIKPFKGDSVGLGLSIVKKLVEKLQGSIRIEDNHPKGSRFIVNLKLQLITNRLTNVEPENNSELELHVNKSTADDEKNWVLLVDDNQEIVNYLKDILSPYFNVSTASDGESALNIAINEVPDLIISDVMMPGMSGMEFCQKIKSDKRTSHVPIILLTAKGGEEVQIEAYGKGADIYHEKPFNSKLLMNQIQSLLKSRSVFKEYLSKNNPEEIQKDSVNSAEYEFVKTLIGLIDENMQNAQFGPDMLADMMAISKRQLYRKVKALTDQTVHEVITGQRMKKAKELLQTKKHTIAEIAFLIGYSEASNFSRTFTKLFGESPSAYQKRIG</sequence>
<dbReference type="Gene3D" id="2.60.40.10">
    <property type="entry name" value="Immunoglobulins"/>
    <property type="match status" value="1"/>
</dbReference>
<evidence type="ECO:0000256" key="1">
    <source>
        <dbReference type="ARBA" id="ARBA00000085"/>
    </source>
</evidence>
<dbReference type="InterPro" id="IPR001789">
    <property type="entry name" value="Sig_transdc_resp-reg_receiver"/>
</dbReference>
<name>A0ABS5JZX7_9BACT</name>
<dbReference type="InterPro" id="IPR015943">
    <property type="entry name" value="WD40/YVTN_repeat-like_dom_sf"/>
</dbReference>
<dbReference type="InterPro" id="IPR011123">
    <property type="entry name" value="Y_Y_Y"/>
</dbReference>
<dbReference type="EC" id="2.7.13.3" evidence="2"/>
<proteinExistence type="predicted"/>
<evidence type="ECO:0000313" key="13">
    <source>
        <dbReference type="Proteomes" id="UP000708576"/>
    </source>
</evidence>
<dbReference type="SUPFAM" id="SSF63829">
    <property type="entry name" value="Calcium-dependent phosphotriesterase"/>
    <property type="match status" value="3"/>
</dbReference>
<reference evidence="12 13" key="1">
    <citation type="journal article" date="2015" name="Int. J. Syst. Evol. Microbiol.">
        <title>Carboxylicivirga linearis sp. nov., isolated from a sea cucumber culture pond.</title>
        <authorList>
            <person name="Wang F.Q."/>
            <person name="Zhou Y.X."/>
            <person name="Lin X.Z."/>
            <person name="Chen G.J."/>
            <person name="Du Z.J."/>
        </authorList>
    </citation>
    <scope>NUCLEOTIDE SEQUENCE [LARGE SCALE GENOMIC DNA]</scope>
    <source>
        <strain evidence="12 13">FB218</strain>
    </source>
</reference>
<feature type="domain" description="Response regulatory" evidence="11">
    <location>
        <begin position="997"/>
        <end position="1112"/>
    </location>
</feature>
<dbReference type="InterPro" id="IPR009057">
    <property type="entry name" value="Homeodomain-like_sf"/>
</dbReference>
<dbReference type="PRINTS" id="PR00344">
    <property type="entry name" value="BCTRLSENSOR"/>
</dbReference>
<dbReference type="CDD" id="cd17574">
    <property type="entry name" value="REC_OmpR"/>
    <property type="match status" value="1"/>
</dbReference>
<evidence type="ECO:0000256" key="7">
    <source>
        <dbReference type="PROSITE-ProRule" id="PRU00169"/>
    </source>
</evidence>
<dbReference type="InterPro" id="IPR011110">
    <property type="entry name" value="Reg_prop"/>
</dbReference>
<dbReference type="CDD" id="cd00082">
    <property type="entry name" value="HisKA"/>
    <property type="match status" value="1"/>
</dbReference>
<dbReference type="PROSITE" id="PS01124">
    <property type="entry name" value="HTH_ARAC_FAMILY_2"/>
    <property type="match status" value="1"/>
</dbReference>
<gene>
    <name evidence="12" type="ORF">KEM10_19250</name>
</gene>
<dbReference type="Gene3D" id="3.30.565.10">
    <property type="entry name" value="Histidine kinase-like ATPase, C-terminal domain"/>
    <property type="match status" value="1"/>
</dbReference>
<dbReference type="Pfam" id="PF07495">
    <property type="entry name" value="Y_Y_Y"/>
    <property type="match status" value="1"/>
</dbReference>
<dbReference type="InterPro" id="IPR036890">
    <property type="entry name" value="HATPase_C_sf"/>
</dbReference>
<dbReference type="PROSITE" id="PS00041">
    <property type="entry name" value="HTH_ARAC_FAMILY_1"/>
    <property type="match status" value="1"/>
</dbReference>
<dbReference type="SUPFAM" id="SSF52172">
    <property type="entry name" value="CheY-like"/>
    <property type="match status" value="1"/>
</dbReference>
<evidence type="ECO:0000259" key="9">
    <source>
        <dbReference type="PROSITE" id="PS01124"/>
    </source>
</evidence>
<dbReference type="EMBL" id="JAGUCO010000023">
    <property type="protein sequence ID" value="MBS2100431.1"/>
    <property type="molecule type" value="Genomic_DNA"/>
</dbReference>
<dbReference type="Proteomes" id="UP000708576">
    <property type="component" value="Unassembled WGS sequence"/>
</dbReference>
<evidence type="ECO:0000256" key="8">
    <source>
        <dbReference type="SAM" id="Phobius"/>
    </source>
</evidence>
<keyword evidence="6" id="KW-0804">Transcription</keyword>
<dbReference type="RefSeq" id="WP_212218256.1">
    <property type="nucleotide sequence ID" value="NZ_JAGUCO010000023.1"/>
</dbReference>
<keyword evidence="8" id="KW-1133">Transmembrane helix</keyword>
<evidence type="ECO:0000256" key="5">
    <source>
        <dbReference type="ARBA" id="ARBA00023125"/>
    </source>
</evidence>
<dbReference type="InterPro" id="IPR005467">
    <property type="entry name" value="His_kinase_dom"/>
</dbReference>
<dbReference type="Pfam" id="PF00072">
    <property type="entry name" value="Response_reg"/>
    <property type="match status" value="1"/>
</dbReference>
<comment type="catalytic activity">
    <reaction evidence="1">
        <text>ATP + protein L-histidine = ADP + protein N-phospho-L-histidine.</text>
        <dbReference type="EC" id="2.7.13.3"/>
    </reaction>
</comment>
<dbReference type="Pfam" id="PF02518">
    <property type="entry name" value="HATPase_c"/>
    <property type="match status" value="1"/>
</dbReference>
<dbReference type="InterPro" id="IPR004358">
    <property type="entry name" value="Sig_transdc_His_kin-like_C"/>
</dbReference>
<evidence type="ECO:0000259" key="11">
    <source>
        <dbReference type="PROSITE" id="PS50110"/>
    </source>
</evidence>
<feature type="transmembrane region" description="Helical" evidence="8">
    <location>
        <begin position="21"/>
        <end position="40"/>
    </location>
</feature>
<dbReference type="Pfam" id="PF00512">
    <property type="entry name" value="HisKA"/>
    <property type="match status" value="1"/>
</dbReference>
<dbReference type="InterPro" id="IPR018062">
    <property type="entry name" value="HTH_AraC-typ_CS"/>
</dbReference>
<keyword evidence="3 7" id="KW-0597">Phosphoprotein</keyword>
<dbReference type="InterPro" id="IPR036097">
    <property type="entry name" value="HisK_dim/P_sf"/>
</dbReference>
<dbReference type="SUPFAM" id="SSF46689">
    <property type="entry name" value="Homeodomain-like"/>
    <property type="match status" value="1"/>
</dbReference>
<dbReference type="SMART" id="SM00388">
    <property type="entry name" value="HisKA"/>
    <property type="match status" value="1"/>
</dbReference>
<evidence type="ECO:0000259" key="10">
    <source>
        <dbReference type="PROSITE" id="PS50109"/>
    </source>
</evidence>
<dbReference type="InterPro" id="IPR003661">
    <property type="entry name" value="HisK_dim/P_dom"/>
</dbReference>
<comment type="caution">
    <text evidence="12">The sequence shown here is derived from an EMBL/GenBank/DDBJ whole genome shotgun (WGS) entry which is preliminary data.</text>
</comment>
<dbReference type="SMART" id="SM00342">
    <property type="entry name" value="HTH_ARAC"/>
    <property type="match status" value="1"/>
</dbReference>
<evidence type="ECO:0000256" key="4">
    <source>
        <dbReference type="ARBA" id="ARBA00023015"/>
    </source>
</evidence>
<keyword evidence="5" id="KW-0238">DNA-binding</keyword>
<dbReference type="PANTHER" id="PTHR43547">
    <property type="entry name" value="TWO-COMPONENT HISTIDINE KINASE"/>
    <property type="match status" value="1"/>
</dbReference>
<accession>A0ABS5JZX7</accession>
<keyword evidence="8" id="KW-0472">Membrane</keyword>
<dbReference type="SMART" id="SM00448">
    <property type="entry name" value="REC"/>
    <property type="match status" value="1"/>
</dbReference>
<dbReference type="InterPro" id="IPR013783">
    <property type="entry name" value="Ig-like_fold"/>
</dbReference>
<organism evidence="12 13">
    <name type="scientific">Carboxylicivirga linearis</name>
    <dbReference type="NCBI Taxonomy" id="1628157"/>
    <lineage>
        <taxon>Bacteria</taxon>
        <taxon>Pseudomonadati</taxon>
        <taxon>Bacteroidota</taxon>
        <taxon>Bacteroidia</taxon>
        <taxon>Marinilabiliales</taxon>
        <taxon>Marinilabiliaceae</taxon>
        <taxon>Carboxylicivirga</taxon>
    </lineage>
</organism>
<keyword evidence="13" id="KW-1185">Reference proteome</keyword>
<evidence type="ECO:0000256" key="3">
    <source>
        <dbReference type="ARBA" id="ARBA00022553"/>
    </source>
</evidence>
<dbReference type="Gene3D" id="1.10.10.60">
    <property type="entry name" value="Homeodomain-like"/>
    <property type="match status" value="1"/>
</dbReference>
<dbReference type="Pfam" id="PF12833">
    <property type="entry name" value="HTH_18"/>
    <property type="match status" value="1"/>
</dbReference>
<evidence type="ECO:0000256" key="2">
    <source>
        <dbReference type="ARBA" id="ARBA00012438"/>
    </source>
</evidence>
<dbReference type="Gene3D" id="3.40.50.2300">
    <property type="match status" value="1"/>
</dbReference>
<feature type="domain" description="Histidine kinase" evidence="10">
    <location>
        <begin position="746"/>
        <end position="966"/>
    </location>
</feature>
<dbReference type="InterPro" id="IPR003594">
    <property type="entry name" value="HATPase_dom"/>
</dbReference>
<dbReference type="SUPFAM" id="SSF55874">
    <property type="entry name" value="ATPase domain of HSP90 chaperone/DNA topoisomerase II/histidine kinase"/>
    <property type="match status" value="1"/>
</dbReference>
<keyword evidence="4" id="KW-0805">Transcription regulation</keyword>
<dbReference type="PROSITE" id="PS50109">
    <property type="entry name" value="HIS_KIN"/>
    <property type="match status" value="1"/>
</dbReference>
<evidence type="ECO:0000313" key="12">
    <source>
        <dbReference type="EMBL" id="MBS2100431.1"/>
    </source>
</evidence>
<dbReference type="InterPro" id="IPR018060">
    <property type="entry name" value="HTH_AraC"/>
</dbReference>
<keyword evidence="8" id="KW-0812">Transmembrane</keyword>
<dbReference type="Gene3D" id="1.10.287.130">
    <property type="match status" value="1"/>
</dbReference>
<dbReference type="InterPro" id="IPR011006">
    <property type="entry name" value="CheY-like_superfamily"/>
</dbReference>
<dbReference type="PROSITE" id="PS50110">
    <property type="entry name" value="RESPONSE_REGULATORY"/>
    <property type="match status" value="1"/>
</dbReference>
<dbReference type="PANTHER" id="PTHR43547:SF2">
    <property type="entry name" value="HYBRID SIGNAL TRANSDUCTION HISTIDINE KINASE C"/>
    <property type="match status" value="1"/>
</dbReference>
<protein>
    <recommendedName>
        <fullName evidence="2">histidine kinase</fullName>
        <ecNumber evidence="2">2.7.13.3</ecNumber>
    </recommendedName>
</protein>